<feature type="region of interest" description="Disordered" evidence="1">
    <location>
        <begin position="64"/>
        <end position="89"/>
    </location>
</feature>
<evidence type="ECO:0000256" key="1">
    <source>
        <dbReference type="SAM" id="MobiDB-lite"/>
    </source>
</evidence>
<dbReference type="Proteomes" id="UP001152798">
    <property type="component" value="Chromosome 6"/>
</dbReference>
<feature type="compositionally biased region" description="Polar residues" evidence="1">
    <location>
        <begin position="64"/>
        <end position="74"/>
    </location>
</feature>
<sequence>MAKRPRPGPLPARSGGNVPAANPVGPQPPETEGSNARVDGPLAHFTHAMFHLYHSPHLRVIMNLSNRTSKSSTDGPGGQIPGGRLTDLT</sequence>
<organism evidence="2 3">
    <name type="scientific">Nezara viridula</name>
    <name type="common">Southern green stink bug</name>
    <name type="synonym">Cimex viridulus</name>
    <dbReference type="NCBI Taxonomy" id="85310"/>
    <lineage>
        <taxon>Eukaryota</taxon>
        <taxon>Metazoa</taxon>
        <taxon>Ecdysozoa</taxon>
        <taxon>Arthropoda</taxon>
        <taxon>Hexapoda</taxon>
        <taxon>Insecta</taxon>
        <taxon>Pterygota</taxon>
        <taxon>Neoptera</taxon>
        <taxon>Paraneoptera</taxon>
        <taxon>Hemiptera</taxon>
        <taxon>Heteroptera</taxon>
        <taxon>Panheteroptera</taxon>
        <taxon>Pentatomomorpha</taxon>
        <taxon>Pentatomoidea</taxon>
        <taxon>Pentatomidae</taxon>
        <taxon>Pentatominae</taxon>
        <taxon>Nezara</taxon>
    </lineage>
</organism>
<feature type="region of interest" description="Disordered" evidence="1">
    <location>
        <begin position="1"/>
        <end position="40"/>
    </location>
</feature>
<evidence type="ECO:0000313" key="3">
    <source>
        <dbReference type="Proteomes" id="UP001152798"/>
    </source>
</evidence>
<keyword evidence="3" id="KW-1185">Reference proteome</keyword>
<accession>A0A9P0HQH0</accession>
<name>A0A9P0HQH0_NEZVI</name>
<reference evidence="2" key="1">
    <citation type="submission" date="2022-01" db="EMBL/GenBank/DDBJ databases">
        <authorList>
            <person name="King R."/>
        </authorList>
    </citation>
    <scope>NUCLEOTIDE SEQUENCE</scope>
</reference>
<dbReference type="EMBL" id="OV725082">
    <property type="protein sequence ID" value="CAH1405621.1"/>
    <property type="molecule type" value="Genomic_DNA"/>
</dbReference>
<proteinExistence type="predicted"/>
<protein>
    <submittedName>
        <fullName evidence="2">Uncharacterized protein</fullName>
    </submittedName>
</protein>
<evidence type="ECO:0000313" key="2">
    <source>
        <dbReference type="EMBL" id="CAH1405621.1"/>
    </source>
</evidence>
<dbReference type="AlphaFoldDB" id="A0A9P0HQH0"/>
<gene>
    <name evidence="2" type="ORF">NEZAVI_LOCUS13789</name>
</gene>